<dbReference type="EMBL" id="KQ086007">
    <property type="protein sequence ID" value="KLO11172.1"/>
    <property type="molecule type" value="Genomic_DNA"/>
</dbReference>
<keyword evidence="3" id="KW-1185">Reference proteome</keyword>
<organism evidence="2 3">
    <name type="scientific">Schizopora paradoxa</name>
    <dbReference type="NCBI Taxonomy" id="27342"/>
    <lineage>
        <taxon>Eukaryota</taxon>
        <taxon>Fungi</taxon>
        <taxon>Dikarya</taxon>
        <taxon>Basidiomycota</taxon>
        <taxon>Agaricomycotina</taxon>
        <taxon>Agaricomycetes</taxon>
        <taxon>Hymenochaetales</taxon>
        <taxon>Schizoporaceae</taxon>
        <taxon>Schizopora</taxon>
    </lineage>
</organism>
<feature type="compositionally biased region" description="Polar residues" evidence="1">
    <location>
        <begin position="225"/>
        <end position="238"/>
    </location>
</feature>
<evidence type="ECO:0000313" key="3">
    <source>
        <dbReference type="Proteomes" id="UP000053477"/>
    </source>
</evidence>
<dbReference type="InParanoid" id="A0A0H2RHT5"/>
<accession>A0A0H2RHT5</accession>
<protein>
    <submittedName>
        <fullName evidence="2">Uncharacterized protein</fullName>
    </submittedName>
</protein>
<evidence type="ECO:0000313" key="2">
    <source>
        <dbReference type="EMBL" id="KLO11172.1"/>
    </source>
</evidence>
<evidence type="ECO:0000256" key="1">
    <source>
        <dbReference type="SAM" id="MobiDB-lite"/>
    </source>
</evidence>
<proteinExistence type="predicted"/>
<dbReference type="AlphaFoldDB" id="A0A0H2RHT5"/>
<dbReference type="Proteomes" id="UP000053477">
    <property type="component" value="Unassembled WGS sequence"/>
</dbReference>
<sequence>MAKKSRNRKTLARAILAGKENSAVLALHLRSASTVQRMTLFARMESLRLTSDLQELSFLAYDGVETSFKEIQDDPAAKDTTEKIIVPMESCLPDAISISWKRHSQSLPYDIRDLNVRDFILDHEFRRALAAVLSHITFTTEEFALKRTVSKDWLKNGVFNYSKRVDYEGFNTKVAAHVVISTGISYSLGSLEYLDRVLSVRVVIILEVVGSESQVYQIVKPDPSTGGSSHSLPMQSYQHTDEQSDGNHGARTVVVLRAPTEYRQGSSVGIYGSCIDIHQRNVGITQSQGVSLWQVSSADERTLKDEGDVVTEYDHGSVGDGAMRANGPSDGLAISTGIRPDVVHQSETSGEYSRKKNEEWSKYANFGLDRFSGSDSGIATN</sequence>
<name>A0A0H2RHT5_9AGAM</name>
<feature type="region of interest" description="Disordered" evidence="1">
    <location>
        <begin position="220"/>
        <end position="247"/>
    </location>
</feature>
<reference evidence="2 3" key="1">
    <citation type="submission" date="2015-04" db="EMBL/GenBank/DDBJ databases">
        <title>Complete genome sequence of Schizopora paradoxa KUC8140, a cosmopolitan wood degrader in East Asia.</title>
        <authorList>
            <consortium name="DOE Joint Genome Institute"/>
            <person name="Min B."/>
            <person name="Park H."/>
            <person name="Jang Y."/>
            <person name="Kim J.-J."/>
            <person name="Kim K.H."/>
            <person name="Pangilinan J."/>
            <person name="Lipzen A."/>
            <person name="Riley R."/>
            <person name="Grigoriev I.V."/>
            <person name="Spatafora J.W."/>
            <person name="Choi I.-G."/>
        </authorList>
    </citation>
    <scope>NUCLEOTIDE SEQUENCE [LARGE SCALE GENOMIC DNA]</scope>
    <source>
        <strain evidence="2 3">KUC8140</strain>
    </source>
</reference>
<gene>
    <name evidence="2" type="ORF">SCHPADRAFT_891811</name>
</gene>